<dbReference type="PROSITE" id="PS50995">
    <property type="entry name" value="HTH_MARR_2"/>
    <property type="match status" value="1"/>
</dbReference>
<gene>
    <name evidence="5" type="ORF">SH1V18_21200</name>
</gene>
<evidence type="ECO:0000256" key="3">
    <source>
        <dbReference type="ARBA" id="ARBA00023163"/>
    </source>
</evidence>
<dbReference type="PANTHER" id="PTHR42756">
    <property type="entry name" value="TRANSCRIPTIONAL REGULATOR, MARR"/>
    <property type="match status" value="1"/>
</dbReference>
<dbReference type="Proteomes" id="UP001144256">
    <property type="component" value="Unassembled WGS sequence"/>
</dbReference>
<dbReference type="SUPFAM" id="SSF46785">
    <property type="entry name" value="Winged helix' DNA-binding domain"/>
    <property type="match status" value="1"/>
</dbReference>
<proteinExistence type="predicted"/>
<dbReference type="PRINTS" id="PR00598">
    <property type="entry name" value="HTHMARR"/>
</dbReference>
<keyword evidence="6" id="KW-1185">Reference proteome</keyword>
<dbReference type="CDD" id="cd00090">
    <property type="entry name" value="HTH_ARSR"/>
    <property type="match status" value="1"/>
</dbReference>
<dbReference type="SMART" id="SM00347">
    <property type="entry name" value="HTH_MARR"/>
    <property type="match status" value="1"/>
</dbReference>
<evidence type="ECO:0000256" key="2">
    <source>
        <dbReference type="ARBA" id="ARBA00023125"/>
    </source>
</evidence>
<dbReference type="RefSeq" id="WP_281815214.1">
    <property type="nucleotide sequence ID" value="NZ_BRLB01000005.1"/>
</dbReference>
<feature type="domain" description="HTH marR-type" evidence="4">
    <location>
        <begin position="7"/>
        <end position="144"/>
    </location>
</feature>
<organism evidence="5 6">
    <name type="scientific">Vallitalea longa</name>
    <dbReference type="NCBI Taxonomy" id="2936439"/>
    <lineage>
        <taxon>Bacteria</taxon>
        <taxon>Bacillati</taxon>
        <taxon>Bacillota</taxon>
        <taxon>Clostridia</taxon>
        <taxon>Lachnospirales</taxon>
        <taxon>Vallitaleaceae</taxon>
        <taxon>Vallitalea</taxon>
    </lineage>
</organism>
<dbReference type="GO" id="GO:0003700">
    <property type="term" value="F:DNA-binding transcription factor activity"/>
    <property type="evidence" value="ECO:0007669"/>
    <property type="project" value="InterPro"/>
</dbReference>
<protein>
    <submittedName>
        <fullName evidence="5">MarR family transcriptional regulator</fullName>
    </submittedName>
</protein>
<dbReference type="Gene3D" id="1.10.10.10">
    <property type="entry name" value="Winged helix-like DNA-binding domain superfamily/Winged helix DNA-binding domain"/>
    <property type="match status" value="1"/>
</dbReference>
<keyword evidence="2" id="KW-0238">DNA-binding</keyword>
<evidence type="ECO:0000313" key="5">
    <source>
        <dbReference type="EMBL" id="GKX29640.1"/>
    </source>
</evidence>
<accession>A0A9W6DEL3</accession>
<sequence>MKGINVGLELIAVTNIINRKVEYSLKKNNPTENMLHLSGQNGLIINFLYNNREKDICQRDIEDFFSLARSTISTNLRLMEKKGLIRREKMLKDTRQKKVTLTERSMEFERNNEAVTDTIDECFDKALSSEEKEQFVAMIKKIRKELES</sequence>
<evidence type="ECO:0000313" key="6">
    <source>
        <dbReference type="Proteomes" id="UP001144256"/>
    </source>
</evidence>
<dbReference type="InterPro" id="IPR011991">
    <property type="entry name" value="ArsR-like_HTH"/>
</dbReference>
<reference evidence="5" key="1">
    <citation type="submission" date="2022-06" db="EMBL/GenBank/DDBJ databases">
        <title>Vallitalea longa sp. nov., an anaerobic bacterium isolated from marine sediment.</title>
        <authorList>
            <person name="Hirano S."/>
            <person name="Terahara T."/>
            <person name="Mori K."/>
            <person name="Hamada M."/>
            <person name="Matsumoto R."/>
            <person name="Kobayashi T."/>
        </authorList>
    </citation>
    <scope>NUCLEOTIDE SEQUENCE</scope>
    <source>
        <strain evidence="5">SH18-1</strain>
    </source>
</reference>
<dbReference type="Pfam" id="PF12802">
    <property type="entry name" value="MarR_2"/>
    <property type="match status" value="1"/>
</dbReference>
<evidence type="ECO:0000256" key="1">
    <source>
        <dbReference type="ARBA" id="ARBA00023015"/>
    </source>
</evidence>
<dbReference type="AlphaFoldDB" id="A0A9W6DEL3"/>
<keyword evidence="3" id="KW-0804">Transcription</keyword>
<dbReference type="InterPro" id="IPR036390">
    <property type="entry name" value="WH_DNA-bd_sf"/>
</dbReference>
<dbReference type="InterPro" id="IPR036388">
    <property type="entry name" value="WH-like_DNA-bd_sf"/>
</dbReference>
<dbReference type="GO" id="GO:0003677">
    <property type="term" value="F:DNA binding"/>
    <property type="evidence" value="ECO:0007669"/>
    <property type="project" value="UniProtKB-KW"/>
</dbReference>
<dbReference type="PANTHER" id="PTHR42756:SF1">
    <property type="entry name" value="TRANSCRIPTIONAL REPRESSOR OF EMRAB OPERON"/>
    <property type="match status" value="1"/>
</dbReference>
<evidence type="ECO:0000259" key="4">
    <source>
        <dbReference type="PROSITE" id="PS50995"/>
    </source>
</evidence>
<dbReference type="InterPro" id="IPR000835">
    <property type="entry name" value="HTH_MarR-typ"/>
</dbReference>
<name>A0A9W6DEL3_9FIRM</name>
<keyword evidence="1" id="KW-0805">Transcription regulation</keyword>
<comment type="caution">
    <text evidence="5">The sequence shown here is derived from an EMBL/GenBank/DDBJ whole genome shotgun (WGS) entry which is preliminary data.</text>
</comment>
<dbReference type="EMBL" id="BRLB01000005">
    <property type="protein sequence ID" value="GKX29640.1"/>
    <property type="molecule type" value="Genomic_DNA"/>
</dbReference>